<dbReference type="EMBL" id="JBBPBK010000015">
    <property type="protein sequence ID" value="KAK9269561.1"/>
    <property type="molecule type" value="Genomic_DNA"/>
</dbReference>
<organism evidence="1 2">
    <name type="scientific">Liquidambar formosana</name>
    <name type="common">Formosan gum</name>
    <dbReference type="NCBI Taxonomy" id="63359"/>
    <lineage>
        <taxon>Eukaryota</taxon>
        <taxon>Viridiplantae</taxon>
        <taxon>Streptophyta</taxon>
        <taxon>Embryophyta</taxon>
        <taxon>Tracheophyta</taxon>
        <taxon>Spermatophyta</taxon>
        <taxon>Magnoliopsida</taxon>
        <taxon>eudicotyledons</taxon>
        <taxon>Gunneridae</taxon>
        <taxon>Pentapetalae</taxon>
        <taxon>Saxifragales</taxon>
        <taxon>Altingiaceae</taxon>
        <taxon>Liquidambar</taxon>
    </lineage>
</organism>
<evidence type="ECO:0000313" key="2">
    <source>
        <dbReference type="Proteomes" id="UP001415857"/>
    </source>
</evidence>
<proteinExistence type="predicted"/>
<dbReference type="Proteomes" id="UP001415857">
    <property type="component" value="Unassembled WGS sequence"/>
</dbReference>
<comment type="caution">
    <text evidence="1">The sequence shown here is derived from an EMBL/GenBank/DDBJ whole genome shotgun (WGS) entry which is preliminary data.</text>
</comment>
<name>A0AAP0NC63_LIQFO</name>
<sequence>MEYSMPAMIEASDIVGDDGKARKIADQKRKKKAQKIRVTLKIRVTPMRHPSVNSPPSYRAMSACVKKAWRERDALE</sequence>
<keyword evidence="2" id="KW-1185">Reference proteome</keyword>
<reference evidence="1 2" key="1">
    <citation type="journal article" date="2024" name="Plant J.">
        <title>Genome sequences and population genomics reveal climatic adaptation and genomic divergence between two closely related sweetgum species.</title>
        <authorList>
            <person name="Xu W.Q."/>
            <person name="Ren C.Q."/>
            <person name="Zhang X.Y."/>
            <person name="Comes H.P."/>
            <person name="Liu X.H."/>
            <person name="Li Y.G."/>
            <person name="Kettle C.J."/>
            <person name="Jalonen R."/>
            <person name="Gaisberger H."/>
            <person name="Ma Y.Z."/>
            <person name="Qiu Y.X."/>
        </authorList>
    </citation>
    <scope>NUCLEOTIDE SEQUENCE [LARGE SCALE GENOMIC DNA]</scope>
    <source>
        <strain evidence="1">Hangzhou</strain>
    </source>
</reference>
<protein>
    <submittedName>
        <fullName evidence="1">Uncharacterized protein</fullName>
    </submittedName>
</protein>
<gene>
    <name evidence="1" type="ORF">L1049_001337</name>
</gene>
<evidence type="ECO:0000313" key="1">
    <source>
        <dbReference type="EMBL" id="KAK9269561.1"/>
    </source>
</evidence>
<accession>A0AAP0NC63</accession>
<dbReference type="AlphaFoldDB" id="A0AAP0NC63"/>